<dbReference type="Pfam" id="PF00004">
    <property type="entry name" value="AAA"/>
    <property type="match status" value="1"/>
</dbReference>
<evidence type="ECO:0000313" key="10">
    <source>
        <dbReference type="Proteomes" id="UP000662931"/>
    </source>
</evidence>
<dbReference type="InterPro" id="IPR051701">
    <property type="entry name" value="Mito_OM_Translocase_MSP1"/>
</dbReference>
<evidence type="ECO:0000256" key="1">
    <source>
        <dbReference type="ARBA" id="ARBA00004572"/>
    </source>
</evidence>
<dbReference type="FunFam" id="3.40.50.300:FF:000538">
    <property type="entry name" value="ATPase family AAA domain-containing protein 1"/>
    <property type="match status" value="1"/>
</dbReference>
<dbReference type="RefSeq" id="XP_038778664.1">
    <property type="nucleotide sequence ID" value="XM_038922736.1"/>
</dbReference>
<reference evidence="9" key="1">
    <citation type="submission" date="2020-10" db="EMBL/GenBank/DDBJ databases">
        <authorList>
            <person name="Roach M.J.R."/>
        </authorList>
    </citation>
    <scope>NUCLEOTIDE SEQUENCE</scope>
    <source>
        <strain evidence="9">CBS 1945</strain>
    </source>
</reference>
<evidence type="ECO:0000256" key="2">
    <source>
        <dbReference type="ARBA" id="ARBA00022741"/>
    </source>
</evidence>
<dbReference type="KEGG" id="bnn:FOA43_002440"/>
<gene>
    <name evidence="9" type="ORF">FOA43_002440</name>
</gene>
<evidence type="ECO:0000313" key="9">
    <source>
        <dbReference type="EMBL" id="QPG75099.1"/>
    </source>
</evidence>
<dbReference type="Proteomes" id="UP000662931">
    <property type="component" value="Chromosome 2"/>
</dbReference>
<dbReference type="PANTHER" id="PTHR45644">
    <property type="entry name" value="AAA ATPASE, PUTATIVE (AFU_ORTHOLOGUE AFUA_2G12920)-RELATED-RELATED"/>
    <property type="match status" value="1"/>
</dbReference>
<dbReference type="OrthoDB" id="10254455at2759"/>
<dbReference type="InterPro" id="IPR003959">
    <property type="entry name" value="ATPase_AAA_core"/>
</dbReference>
<dbReference type="CDD" id="cd19520">
    <property type="entry name" value="RecA-like_ATAD1"/>
    <property type="match status" value="1"/>
</dbReference>
<dbReference type="GO" id="GO:0005524">
    <property type="term" value="F:ATP binding"/>
    <property type="evidence" value="ECO:0007669"/>
    <property type="project" value="UniProtKB-KW"/>
</dbReference>
<dbReference type="EMBL" id="CP064813">
    <property type="protein sequence ID" value="QPG75099.1"/>
    <property type="molecule type" value="Genomic_DNA"/>
</dbReference>
<dbReference type="Gene3D" id="1.10.8.60">
    <property type="match status" value="1"/>
</dbReference>
<dbReference type="GO" id="GO:0140567">
    <property type="term" value="F:membrane protein dislocase activity"/>
    <property type="evidence" value="ECO:0007669"/>
    <property type="project" value="UniProtKB-ARBA"/>
</dbReference>
<keyword evidence="7" id="KW-1133">Transmembrane helix</keyword>
<dbReference type="SMART" id="SM00382">
    <property type="entry name" value="AAA"/>
    <property type="match status" value="1"/>
</dbReference>
<dbReference type="SUPFAM" id="SSF52540">
    <property type="entry name" value="P-loop containing nucleoside triphosphate hydrolases"/>
    <property type="match status" value="1"/>
</dbReference>
<keyword evidence="7" id="KW-0812">Transmembrane</keyword>
<feature type="transmembrane region" description="Helical" evidence="7">
    <location>
        <begin position="12"/>
        <end position="30"/>
    </location>
</feature>
<dbReference type="Pfam" id="PF17862">
    <property type="entry name" value="AAA_lid_3"/>
    <property type="match status" value="1"/>
</dbReference>
<organism evidence="9 10">
    <name type="scientific">Eeniella nana</name>
    <name type="common">Yeast</name>
    <name type="synonym">Brettanomyces nanus</name>
    <dbReference type="NCBI Taxonomy" id="13502"/>
    <lineage>
        <taxon>Eukaryota</taxon>
        <taxon>Fungi</taxon>
        <taxon>Dikarya</taxon>
        <taxon>Ascomycota</taxon>
        <taxon>Saccharomycotina</taxon>
        <taxon>Pichiomycetes</taxon>
        <taxon>Pichiales</taxon>
        <taxon>Pichiaceae</taxon>
        <taxon>Brettanomyces</taxon>
    </lineage>
</organism>
<keyword evidence="3" id="KW-1000">Mitochondrion outer membrane</keyword>
<name>A0A875S5S3_EENNA</name>
<evidence type="ECO:0000256" key="7">
    <source>
        <dbReference type="SAM" id="Phobius"/>
    </source>
</evidence>
<dbReference type="Gene3D" id="3.40.50.300">
    <property type="entry name" value="P-loop containing nucleotide triphosphate hydrolases"/>
    <property type="match status" value="1"/>
</dbReference>
<comment type="similarity">
    <text evidence="6">Belongs to the AAA ATPase family.</text>
</comment>
<dbReference type="PROSITE" id="PS00674">
    <property type="entry name" value="AAA"/>
    <property type="match status" value="1"/>
</dbReference>
<evidence type="ECO:0000259" key="8">
    <source>
        <dbReference type="SMART" id="SM00382"/>
    </source>
</evidence>
<keyword evidence="2 6" id="KW-0547">Nucleotide-binding</keyword>
<evidence type="ECO:0000256" key="3">
    <source>
        <dbReference type="ARBA" id="ARBA00022787"/>
    </source>
</evidence>
<evidence type="ECO:0000256" key="6">
    <source>
        <dbReference type="RuleBase" id="RU003651"/>
    </source>
</evidence>
<dbReference type="GO" id="GO:0016887">
    <property type="term" value="F:ATP hydrolysis activity"/>
    <property type="evidence" value="ECO:0007669"/>
    <property type="project" value="InterPro"/>
</dbReference>
<comment type="subcellular location">
    <subcellularLocation>
        <location evidence="1">Mitochondrion outer membrane</location>
        <topology evidence="1">Single-pass membrane protein</topology>
    </subcellularLocation>
</comment>
<dbReference type="GeneID" id="62195841"/>
<evidence type="ECO:0000256" key="5">
    <source>
        <dbReference type="ARBA" id="ARBA00023128"/>
    </source>
</evidence>
<keyword evidence="7" id="KW-0472">Membrane</keyword>
<dbReference type="InterPro" id="IPR041569">
    <property type="entry name" value="AAA_lid_3"/>
</dbReference>
<dbReference type="GO" id="GO:0140570">
    <property type="term" value="P:extraction of mislocalized protein from mitochondrial outer membrane"/>
    <property type="evidence" value="ECO:0007669"/>
    <property type="project" value="TreeGrafter"/>
</dbReference>
<accession>A0A875S5S3</accession>
<proteinExistence type="inferred from homology"/>
<dbReference type="GO" id="GO:0005741">
    <property type="term" value="C:mitochondrial outer membrane"/>
    <property type="evidence" value="ECO:0007669"/>
    <property type="project" value="UniProtKB-SubCell"/>
</dbReference>
<dbReference type="InterPro" id="IPR027417">
    <property type="entry name" value="P-loop_NTPase"/>
</dbReference>
<evidence type="ECO:0000256" key="4">
    <source>
        <dbReference type="ARBA" id="ARBA00022840"/>
    </source>
</evidence>
<protein>
    <recommendedName>
        <fullName evidence="8">AAA+ ATPase domain-containing protein</fullName>
    </recommendedName>
</protein>
<keyword evidence="10" id="KW-1185">Reference proteome</keyword>
<keyword evidence="4 6" id="KW-0067">ATP-binding</keyword>
<dbReference type="AlphaFoldDB" id="A0A875S5S3"/>
<dbReference type="PANTHER" id="PTHR45644:SF3">
    <property type="entry name" value="FI08533P-RELATED"/>
    <property type="match status" value="1"/>
</dbReference>
<keyword evidence="5" id="KW-0496">Mitochondrion</keyword>
<dbReference type="InterPro" id="IPR003960">
    <property type="entry name" value="ATPase_AAA_CS"/>
</dbReference>
<sequence>MPRLDPKVITDTIFFLGASLSLYYLTSQLMSDMKGRGRSKEDKQKAKMSLQRLQTANPGINLDLNEYESSLLSCVIPPDEIDVHFDDIGGLDDIISDLQESVILPLTCPQLFDQYASLLQAPKGVLLYGPPGCGKTMLAKALASESGANFISIRMSNIMDKWYGESNKLVDAMFSLAQKIQPCIIFIDEIDSFLRERSSSDHEMTAMLKAEFMTLWDGLTSSGRILILGATNRPNDIDSAFMRRMPKRFAVTLPDLSQRLNILNKLMNHVNYDFELDDLARVTSGLSGSDLMELCRNAAVNSTREYIRHNVLNGKPMKPDEKVILRPLQLNDFQQTLSSSDSLLRDDMVINPVD</sequence>
<dbReference type="InterPro" id="IPR003593">
    <property type="entry name" value="AAA+_ATPase"/>
</dbReference>
<feature type="domain" description="AAA+ ATPase" evidence="8">
    <location>
        <begin position="121"/>
        <end position="255"/>
    </location>
</feature>